<dbReference type="AlphaFoldDB" id="A0A9Q1CY95"/>
<dbReference type="PANTHER" id="PTHR43795:SF17">
    <property type="entry name" value="1-AMINOCYCLOPROPANE-1-CARBOXYLATE SYNTHASE-LIKE PROTEIN 1"/>
    <property type="match status" value="1"/>
</dbReference>
<organism evidence="5 6">
    <name type="scientific">Conger conger</name>
    <name type="common">Conger eel</name>
    <name type="synonym">Muraena conger</name>
    <dbReference type="NCBI Taxonomy" id="82655"/>
    <lineage>
        <taxon>Eukaryota</taxon>
        <taxon>Metazoa</taxon>
        <taxon>Chordata</taxon>
        <taxon>Craniata</taxon>
        <taxon>Vertebrata</taxon>
        <taxon>Euteleostomi</taxon>
        <taxon>Actinopterygii</taxon>
        <taxon>Neopterygii</taxon>
        <taxon>Teleostei</taxon>
        <taxon>Anguilliformes</taxon>
        <taxon>Congridae</taxon>
        <taxon>Conger</taxon>
    </lineage>
</organism>
<evidence type="ECO:0000259" key="4">
    <source>
        <dbReference type="Pfam" id="PF13837"/>
    </source>
</evidence>
<dbReference type="Pfam" id="PF13837">
    <property type="entry name" value="Myb_DNA-bind_4"/>
    <property type="match status" value="1"/>
</dbReference>
<dbReference type="Pfam" id="PF00155">
    <property type="entry name" value="Aminotran_1_2"/>
    <property type="match status" value="1"/>
</dbReference>
<dbReference type="SUPFAM" id="SSF53383">
    <property type="entry name" value="PLP-dependent transferases"/>
    <property type="match status" value="1"/>
</dbReference>
<feature type="compositionally biased region" description="Low complexity" evidence="2">
    <location>
        <begin position="380"/>
        <end position="392"/>
    </location>
</feature>
<dbReference type="Gene3D" id="1.10.10.60">
    <property type="entry name" value="Homeodomain-like"/>
    <property type="match status" value="1"/>
</dbReference>
<evidence type="ECO:0000259" key="3">
    <source>
        <dbReference type="Pfam" id="PF00155"/>
    </source>
</evidence>
<sequence length="931" mass="102638">MDFRGKKYERGSNWSDPEVVELLQLWADDSVQIELESCLRNQHVFNRIAEVLREKGILRTGDQCREKIKKMKLDYRRIKDNQKTVRGGRTWKFYEVMDRVLTNRPSVSYSSLGGTVISHQVLQGAPGSDAFLLHNLPAAAFSSPSSGSLLFGHPPKPGDLLEIKREDVDSDDGLLNSDPQPPELLYQIAPGDEPDADSKSLGLDQEDLTEMGRGEGVENARFSPSGYSEQNMASSSGTGGSTGAPAAGGRGRGGGRGGEDGDGDRDGLEPRGPRGPAPLWQRKRRRVGCGGGAAGDGRARAGLDAALVRFLGWQRVAEERLISLEEARMEREAEAEERRERMEARRAEQDRQHELRLFTAFASALSAVCPGAAQNLAHTPAQNPAQPAGPAVPERDAQTPRDSVYLSSRGNLMDQAVGILHEGFALYQADKHDFDSNRDGIINLGTSENKLCYDLLSKRLTQADMLHVAPALLEYPDLRGHCFLREEVASFLTEYSKSSSPLKVENVVVMNGCTSLFSCITAVICDPGDAVLIPTPFYGSIKEDVGLYSGVRLVHTHLDCEVANWSGTGGPRHFLLTTDKLEQAMEQAKAEGVRVRAVIFMNPHNPLGEIYSGQEMTAFLEFAKRHELHAIIDEVYMLSVFSESAAFQSVLSLARLPDAQRTHVLWGLSKNQDVLSAMAHLGFFHVIAGIAQHQAAMLLRDRDWVSREFLPQNRARMEAAHRYISGELRSLGIPFLNRPACFFIWADLRKVLSEQSFPAERKLWRCFLHHKILVSPGEAFSCSTPGWFRIIFTDQEDRLRLGMQRLRKALAELGWVSDQQDAVSVGPGRGLENGDQTPGLGNGADEVTSKRDSPAPPGAGASASLVDEDLVVLDRQSSRLASGSSLDSLIGTLRRQIRSCDWLEKNTPEVSAGEDPELFDVFRDLLHRARK</sequence>
<dbReference type="InterPro" id="IPR050478">
    <property type="entry name" value="Ethylene_sulfur-biosynth"/>
</dbReference>
<protein>
    <recommendedName>
        <fullName evidence="7">1-aminocyclopropane-1-carboxylate synthase-like protein 1</fullName>
    </recommendedName>
</protein>
<dbReference type="OrthoDB" id="7042322at2759"/>
<evidence type="ECO:0008006" key="7">
    <source>
        <dbReference type="Google" id="ProtNLM"/>
    </source>
</evidence>
<dbReference type="GO" id="GO:0030170">
    <property type="term" value="F:pyridoxal phosphate binding"/>
    <property type="evidence" value="ECO:0007669"/>
    <property type="project" value="InterPro"/>
</dbReference>
<gene>
    <name evidence="5" type="ORF">COCON_G00219540</name>
</gene>
<reference evidence="5" key="1">
    <citation type="journal article" date="2023" name="Science">
        <title>Genome structures resolve the early diversification of teleost fishes.</title>
        <authorList>
            <person name="Parey E."/>
            <person name="Louis A."/>
            <person name="Montfort J."/>
            <person name="Bouchez O."/>
            <person name="Roques C."/>
            <person name="Iampietro C."/>
            <person name="Lluch J."/>
            <person name="Castinel A."/>
            <person name="Donnadieu C."/>
            <person name="Desvignes T."/>
            <person name="Floi Bucao C."/>
            <person name="Jouanno E."/>
            <person name="Wen M."/>
            <person name="Mejri S."/>
            <person name="Dirks R."/>
            <person name="Jansen H."/>
            <person name="Henkel C."/>
            <person name="Chen W.J."/>
            <person name="Zahm M."/>
            <person name="Cabau C."/>
            <person name="Klopp C."/>
            <person name="Thompson A.W."/>
            <person name="Robinson-Rechavi M."/>
            <person name="Braasch I."/>
            <person name="Lecointre G."/>
            <person name="Bobe J."/>
            <person name="Postlethwait J.H."/>
            <person name="Berthelot C."/>
            <person name="Roest Crollius H."/>
            <person name="Guiguen Y."/>
        </authorList>
    </citation>
    <scope>NUCLEOTIDE SEQUENCE</scope>
    <source>
        <strain evidence="5">Concon-B</strain>
    </source>
</reference>
<name>A0A9Q1CY95_CONCO</name>
<dbReference type="EMBL" id="JAFJMO010000017">
    <property type="protein sequence ID" value="KAJ8252642.1"/>
    <property type="molecule type" value="Genomic_DNA"/>
</dbReference>
<dbReference type="FunFam" id="1.10.10.60:FF:000032">
    <property type="entry name" value="Zinc finger and SCAN domain-containing 20"/>
    <property type="match status" value="1"/>
</dbReference>
<dbReference type="Gene3D" id="3.90.1150.10">
    <property type="entry name" value="Aspartate Aminotransferase, domain 1"/>
    <property type="match status" value="1"/>
</dbReference>
<feature type="region of interest" description="Disordered" evidence="2">
    <location>
        <begin position="377"/>
        <end position="402"/>
    </location>
</feature>
<dbReference type="Proteomes" id="UP001152803">
    <property type="component" value="Unassembled WGS sequence"/>
</dbReference>
<feature type="domain" description="Aminotransferase class I/classII large" evidence="3">
    <location>
        <begin position="441"/>
        <end position="797"/>
    </location>
</feature>
<feature type="region of interest" description="Disordered" evidence="2">
    <location>
        <begin position="824"/>
        <end position="862"/>
    </location>
</feature>
<dbReference type="InterPro" id="IPR015422">
    <property type="entry name" value="PyrdxlP-dep_Trfase_small"/>
</dbReference>
<accession>A0A9Q1CY95</accession>
<dbReference type="GO" id="GO:0006520">
    <property type="term" value="P:amino acid metabolic process"/>
    <property type="evidence" value="ECO:0007669"/>
    <property type="project" value="TreeGrafter"/>
</dbReference>
<dbReference type="GO" id="GO:0008483">
    <property type="term" value="F:transaminase activity"/>
    <property type="evidence" value="ECO:0007669"/>
    <property type="project" value="TreeGrafter"/>
</dbReference>
<evidence type="ECO:0000313" key="5">
    <source>
        <dbReference type="EMBL" id="KAJ8252642.1"/>
    </source>
</evidence>
<evidence type="ECO:0000313" key="6">
    <source>
        <dbReference type="Proteomes" id="UP001152803"/>
    </source>
</evidence>
<dbReference type="InterPro" id="IPR015421">
    <property type="entry name" value="PyrdxlP-dep_Trfase_major"/>
</dbReference>
<dbReference type="CDD" id="cd00609">
    <property type="entry name" value="AAT_like"/>
    <property type="match status" value="1"/>
</dbReference>
<dbReference type="InterPro" id="IPR015424">
    <property type="entry name" value="PyrdxlP-dep_Trfase"/>
</dbReference>
<dbReference type="InterPro" id="IPR044822">
    <property type="entry name" value="Myb_DNA-bind_4"/>
</dbReference>
<evidence type="ECO:0000256" key="1">
    <source>
        <dbReference type="ARBA" id="ARBA00022898"/>
    </source>
</evidence>
<feature type="region of interest" description="Disordered" evidence="2">
    <location>
        <begin position="170"/>
        <end position="298"/>
    </location>
</feature>
<evidence type="ECO:0000256" key="2">
    <source>
        <dbReference type="SAM" id="MobiDB-lite"/>
    </source>
</evidence>
<dbReference type="Gene3D" id="3.40.640.10">
    <property type="entry name" value="Type I PLP-dependent aspartate aminotransferase-like (Major domain)"/>
    <property type="match status" value="1"/>
</dbReference>
<dbReference type="InterPro" id="IPR004839">
    <property type="entry name" value="Aminotransferase_I/II_large"/>
</dbReference>
<feature type="compositionally biased region" description="Gly residues" evidence="2">
    <location>
        <begin position="237"/>
        <end position="256"/>
    </location>
</feature>
<keyword evidence="1" id="KW-0663">Pyridoxal phosphate</keyword>
<dbReference type="PANTHER" id="PTHR43795">
    <property type="entry name" value="BIFUNCTIONAL ASPARTATE AMINOTRANSFERASE AND GLUTAMATE/ASPARTATE-PREPHENATE AMINOTRANSFERASE-RELATED"/>
    <property type="match status" value="1"/>
</dbReference>
<keyword evidence="6" id="KW-1185">Reference proteome</keyword>
<proteinExistence type="predicted"/>
<comment type="caution">
    <text evidence="5">The sequence shown here is derived from an EMBL/GenBank/DDBJ whole genome shotgun (WGS) entry which is preliminary data.</text>
</comment>
<feature type="domain" description="Myb/SANT-like DNA-binding" evidence="4">
    <location>
        <begin position="12"/>
        <end position="99"/>
    </location>
</feature>